<dbReference type="PANTHER" id="PTHR12428">
    <property type="entry name" value="OXA1"/>
    <property type="match status" value="1"/>
</dbReference>
<organism evidence="6 7">
    <name type="scientific">Diaphorina citri</name>
    <name type="common">Asian citrus psyllid</name>
    <dbReference type="NCBI Taxonomy" id="121845"/>
    <lineage>
        <taxon>Eukaryota</taxon>
        <taxon>Metazoa</taxon>
        <taxon>Ecdysozoa</taxon>
        <taxon>Arthropoda</taxon>
        <taxon>Hexapoda</taxon>
        <taxon>Insecta</taxon>
        <taxon>Pterygota</taxon>
        <taxon>Neoptera</taxon>
        <taxon>Paraneoptera</taxon>
        <taxon>Hemiptera</taxon>
        <taxon>Sternorrhyncha</taxon>
        <taxon>Psylloidea</taxon>
        <taxon>Psyllidae</taxon>
        <taxon>Diaphorininae</taxon>
        <taxon>Diaphorina</taxon>
    </lineage>
</organism>
<dbReference type="GeneID" id="103511250"/>
<evidence type="ECO:0000256" key="1">
    <source>
        <dbReference type="ARBA" id="ARBA00004141"/>
    </source>
</evidence>
<dbReference type="KEGG" id="dci:103511250"/>
<keyword evidence="6" id="KW-1185">Reference proteome</keyword>
<comment type="subcellular location">
    <subcellularLocation>
        <location evidence="1">Membrane</location>
        <topology evidence="1">Multi-pass membrane protein</topology>
    </subcellularLocation>
</comment>
<dbReference type="GO" id="GO:0005743">
    <property type="term" value="C:mitochondrial inner membrane"/>
    <property type="evidence" value="ECO:0007669"/>
    <property type="project" value="TreeGrafter"/>
</dbReference>
<reference evidence="7" key="1">
    <citation type="submission" date="2025-08" db="UniProtKB">
        <authorList>
            <consortium name="RefSeq"/>
        </authorList>
    </citation>
    <scope>IDENTIFICATION</scope>
</reference>
<name>A0A3Q0J1P6_DIACI</name>
<accession>A0A3Q0J1P6</accession>
<dbReference type="AlphaFoldDB" id="A0A3Q0J1P6"/>
<dbReference type="InterPro" id="IPR001708">
    <property type="entry name" value="YidC/ALB3/OXA1/COX18"/>
</dbReference>
<keyword evidence="4 5" id="KW-0472">Membrane</keyword>
<dbReference type="PANTHER" id="PTHR12428:SF66">
    <property type="entry name" value="MITOCHONDRIAL INNER MEMBRANE PROTEIN OXA1L"/>
    <property type="match status" value="1"/>
</dbReference>
<dbReference type="RefSeq" id="XP_026680873.1">
    <property type="nucleotide sequence ID" value="XM_026825072.1"/>
</dbReference>
<sequence length="138" mass="15339">MDKSNIGSPEIVETVTPTSIPEAPMSKIAELIQELAKEPPIEELGLGGWTPSGMVQQCLEYLHIGLDMPWWQAIIAATVFVRLCMFPITIMSQKNAIKMHNTLPEMSILSYGVPCTFMGTHIRRAEALHHSEELHPST</sequence>
<evidence type="ECO:0000256" key="5">
    <source>
        <dbReference type="SAM" id="Phobius"/>
    </source>
</evidence>
<dbReference type="Proteomes" id="UP000079169">
    <property type="component" value="Unplaced"/>
</dbReference>
<dbReference type="GO" id="GO:0032979">
    <property type="term" value="P:protein insertion into mitochondrial inner membrane from matrix"/>
    <property type="evidence" value="ECO:0007669"/>
    <property type="project" value="TreeGrafter"/>
</dbReference>
<keyword evidence="2 5" id="KW-0812">Transmembrane</keyword>
<dbReference type="STRING" id="121845.A0A3Q0J1P6"/>
<gene>
    <name evidence="7" type="primary">LOC103511250</name>
</gene>
<proteinExistence type="predicted"/>
<evidence type="ECO:0000256" key="2">
    <source>
        <dbReference type="ARBA" id="ARBA00022692"/>
    </source>
</evidence>
<protein>
    <submittedName>
        <fullName evidence="7">Mitochondrial inner membrane protein OXA1L-like</fullName>
    </submittedName>
</protein>
<feature type="transmembrane region" description="Helical" evidence="5">
    <location>
        <begin position="70"/>
        <end position="90"/>
    </location>
</feature>
<evidence type="ECO:0000256" key="3">
    <source>
        <dbReference type="ARBA" id="ARBA00022989"/>
    </source>
</evidence>
<dbReference type="GO" id="GO:0032977">
    <property type="term" value="F:membrane insertase activity"/>
    <property type="evidence" value="ECO:0007669"/>
    <property type="project" value="InterPro"/>
</dbReference>
<keyword evidence="3 5" id="KW-1133">Transmembrane helix</keyword>
<evidence type="ECO:0000313" key="6">
    <source>
        <dbReference type="Proteomes" id="UP000079169"/>
    </source>
</evidence>
<evidence type="ECO:0000256" key="4">
    <source>
        <dbReference type="ARBA" id="ARBA00023136"/>
    </source>
</evidence>
<evidence type="ECO:0000313" key="7">
    <source>
        <dbReference type="RefSeq" id="XP_026680873.1"/>
    </source>
</evidence>
<dbReference type="PaxDb" id="121845-A0A3Q0J1P6"/>